<comment type="caution">
    <text evidence="1">The sequence shown here is derived from an EMBL/GenBank/DDBJ whole genome shotgun (WGS) entry which is preliminary data.</text>
</comment>
<proteinExistence type="predicted"/>
<dbReference type="Proteomes" id="UP000194841">
    <property type="component" value="Unassembled WGS sequence"/>
</dbReference>
<keyword evidence="2" id="KW-1185">Reference proteome</keyword>
<dbReference type="OrthoDB" id="6291144at2"/>
<reference evidence="1 2" key="1">
    <citation type="submission" date="2017-02" db="EMBL/GenBank/DDBJ databases">
        <title>Pseudoalteromonas ulvae TC14 Genome.</title>
        <authorList>
            <person name="Molmeret M."/>
        </authorList>
    </citation>
    <scope>NUCLEOTIDE SEQUENCE [LARGE SCALE GENOMIC DNA]</scope>
    <source>
        <strain evidence="1">TC14</strain>
    </source>
</reference>
<evidence type="ECO:0000313" key="1">
    <source>
        <dbReference type="EMBL" id="OUL55989.1"/>
    </source>
</evidence>
<gene>
    <name evidence="1" type="ORF">B1199_20005</name>
</gene>
<name>A0A244CKY4_PSEDV</name>
<evidence type="ECO:0000313" key="2">
    <source>
        <dbReference type="Proteomes" id="UP000194841"/>
    </source>
</evidence>
<dbReference type="EMBL" id="MWPV01000008">
    <property type="protein sequence ID" value="OUL55989.1"/>
    <property type="molecule type" value="Genomic_DNA"/>
</dbReference>
<sequence>MAIHLQQTTELLTELQCRSNFNIKNLTEYMLPNSKEAFYLHVDNQIPQLIIRPAYEVFLPDLSALAGVKHKQGYFHSAEMTRFPTRIFKSAKPIHYGLAFKFTDLAAVTLFIHSLVKIINGEAINS</sequence>
<protein>
    <submittedName>
        <fullName evidence="1">Uncharacterized protein</fullName>
    </submittedName>
</protein>
<accession>A0A244CKY4</accession>
<organism evidence="1 2">
    <name type="scientific">Pseudoalteromonas ulvae</name>
    <dbReference type="NCBI Taxonomy" id="107327"/>
    <lineage>
        <taxon>Bacteria</taxon>
        <taxon>Pseudomonadati</taxon>
        <taxon>Pseudomonadota</taxon>
        <taxon>Gammaproteobacteria</taxon>
        <taxon>Alteromonadales</taxon>
        <taxon>Pseudoalteromonadaceae</taxon>
        <taxon>Pseudoalteromonas</taxon>
    </lineage>
</organism>
<dbReference type="AlphaFoldDB" id="A0A244CKY4"/>
<dbReference type="RefSeq" id="WP_086745909.1">
    <property type="nucleotide sequence ID" value="NZ_MWPV01000008.1"/>
</dbReference>